<dbReference type="InterPro" id="IPR000835">
    <property type="entry name" value="HTH_MarR-typ"/>
</dbReference>
<dbReference type="RefSeq" id="WP_048844164.1">
    <property type="nucleotide sequence ID" value="NZ_CP043043.1"/>
</dbReference>
<evidence type="ECO:0000313" key="2">
    <source>
        <dbReference type="EMBL" id="QEH96963.1"/>
    </source>
</evidence>
<dbReference type="KEGG" id="gti:FXF46_12325"/>
<evidence type="ECO:0000259" key="1">
    <source>
        <dbReference type="Pfam" id="PF13463"/>
    </source>
</evidence>
<dbReference type="SUPFAM" id="SSF46785">
    <property type="entry name" value="Winged helix' DNA-binding domain"/>
    <property type="match status" value="1"/>
</dbReference>
<gene>
    <name evidence="2" type="ORF">FXF46_12325</name>
</gene>
<name>A0AAP9JI66_GLUTH</name>
<evidence type="ECO:0000313" key="3">
    <source>
        <dbReference type="Proteomes" id="UP000323560"/>
    </source>
</evidence>
<dbReference type="Gene3D" id="1.10.10.10">
    <property type="entry name" value="Winged helix-like DNA-binding domain superfamily/Winged helix DNA-binding domain"/>
    <property type="match status" value="1"/>
</dbReference>
<accession>A0AAP9JI66</accession>
<dbReference type="GO" id="GO:0003677">
    <property type="term" value="F:DNA binding"/>
    <property type="evidence" value="ECO:0007669"/>
    <property type="project" value="UniProtKB-KW"/>
</dbReference>
<reference evidence="2 3" key="1">
    <citation type="submission" date="2019-08" db="EMBL/GenBank/DDBJ databases">
        <title>Gluconobacter frateurii HD924 genome.</title>
        <authorList>
            <person name="Liu Y."/>
            <person name="Zhang P."/>
        </authorList>
    </citation>
    <scope>NUCLEOTIDE SEQUENCE [LARGE SCALE GENOMIC DNA]</scope>
    <source>
        <strain evidence="2 3">HD924</strain>
    </source>
</reference>
<dbReference type="EMBL" id="CP043043">
    <property type="protein sequence ID" value="QEH96963.1"/>
    <property type="molecule type" value="Genomic_DNA"/>
</dbReference>
<dbReference type="GO" id="GO:0003700">
    <property type="term" value="F:DNA-binding transcription factor activity"/>
    <property type="evidence" value="ECO:0007669"/>
    <property type="project" value="InterPro"/>
</dbReference>
<dbReference type="AlphaFoldDB" id="A0AAP9JI66"/>
<protein>
    <submittedName>
        <fullName evidence="2">Winged helix DNA-binding protein</fullName>
    </submittedName>
</protein>
<keyword evidence="2" id="KW-0238">DNA-binding</keyword>
<dbReference type="InterPro" id="IPR036390">
    <property type="entry name" value="WH_DNA-bd_sf"/>
</dbReference>
<proteinExistence type="predicted"/>
<feature type="domain" description="HTH marR-type" evidence="1">
    <location>
        <begin position="70"/>
        <end position="134"/>
    </location>
</feature>
<dbReference type="InterPro" id="IPR036388">
    <property type="entry name" value="WH-like_DNA-bd_sf"/>
</dbReference>
<dbReference type="Proteomes" id="UP000323560">
    <property type="component" value="Chromosome"/>
</dbReference>
<dbReference type="Pfam" id="PF13463">
    <property type="entry name" value="HTH_27"/>
    <property type="match status" value="1"/>
</dbReference>
<sequence length="197" mass="22247">MSSRSSRKKDIPPVPDTTAIERAFIVSSSHLATPGNEDLSELEFALTVMNNAFQRWVQRCMAAVGLPELSVLDTLILHSINHRHREKSIPDLMFTLNLTERHPLNYSMKKLDELGLIERRKQGKEVFLHTTERGRQYCQDYARLRRVCLLELAPSDRKVGGVPISDVAKALRVLTGFYEQASRSAVSLQTDRSPTSG</sequence>
<organism evidence="2 3">
    <name type="scientific">Gluconobacter thailandicus</name>
    <dbReference type="NCBI Taxonomy" id="257438"/>
    <lineage>
        <taxon>Bacteria</taxon>
        <taxon>Pseudomonadati</taxon>
        <taxon>Pseudomonadota</taxon>
        <taxon>Alphaproteobacteria</taxon>
        <taxon>Acetobacterales</taxon>
        <taxon>Acetobacteraceae</taxon>
        <taxon>Gluconobacter</taxon>
    </lineage>
</organism>